<accession>A0A1B0AGG9</accession>
<dbReference type="STRING" id="7398.A0A1B0AGG9"/>
<organism evidence="1 2">
    <name type="scientific">Glossina pallidipes</name>
    <name type="common">Tsetse fly</name>
    <dbReference type="NCBI Taxonomy" id="7398"/>
    <lineage>
        <taxon>Eukaryota</taxon>
        <taxon>Metazoa</taxon>
        <taxon>Ecdysozoa</taxon>
        <taxon>Arthropoda</taxon>
        <taxon>Hexapoda</taxon>
        <taxon>Insecta</taxon>
        <taxon>Pterygota</taxon>
        <taxon>Neoptera</taxon>
        <taxon>Endopterygota</taxon>
        <taxon>Diptera</taxon>
        <taxon>Brachycera</taxon>
        <taxon>Muscomorpha</taxon>
        <taxon>Hippoboscoidea</taxon>
        <taxon>Glossinidae</taxon>
        <taxon>Glossina</taxon>
    </lineage>
</organism>
<dbReference type="Proteomes" id="UP000092445">
    <property type="component" value="Unassembled WGS sequence"/>
</dbReference>
<dbReference type="AlphaFoldDB" id="A0A1B0AGG9"/>
<dbReference type="EnsemblMetazoa" id="GPAI044959-RA">
    <property type="protein sequence ID" value="GPAI044959-PA"/>
    <property type="gene ID" value="GPAI044959"/>
</dbReference>
<reference evidence="1" key="2">
    <citation type="submission" date="2020-05" db="UniProtKB">
        <authorList>
            <consortium name="EnsemblMetazoa"/>
        </authorList>
    </citation>
    <scope>IDENTIFICATION</scope>
    <source>
        <strain evidence="1">IAEA</strain>
    </source>
</reference>
<sequence>MLAASCQHSYSNKILSITAMLSGENVFLNYYYYYFVFNEIFQELWVQTLVIKVVDLHRFAHVDGDHLTLLNVHHAFKQNNIKTNISPAGSEDPNWCHENFINF</sequence>
<protein>
    <submittedName>
        <fullName evidence="1">Uncharacterized protein</fullName>
    </submittedName>
</protein>
<reference evidence="2" key="1">
    <citation type="submission" date="2014-03" db="EMBL/GenBank/DDBJ databases">
        <authorList>
            <person name="Aksoy S."/>
            <person name="Warren W."/>
            <person name="Wilson R.K."/>
        </authorList>
    </citation>
    <scope>NUCLEOTIDE SEQUENCE [LARGE SCALE GENOMIC DNA]</scope>
    <source>
        <strain evidence="2">IAEA</strain>
    </source>
</reference>
<keyword evidence="2" id="KW-1185">Reference proteome</keyword>
<evidence type="ECO:0000313" key="2">
    <source>
        <dbReference type="Proteomes" id="UP000092445"/>
    </source>
</evidence>
<proteinExistence type="predicted"/>
<dbReference type="VEuPathDB" id="VectorBase:GPAI044959"/>
<evidence type="ECO:0000313" key="1">
    <source>
        <dbReference type="EnsemblMetazoa" id="GPAI044959-PA"/>
    </source>
</evidence>
<name>A0A1B0AGG9_GLOPL</name>